<dbReference type="AlphaFoldDB" id="A0AAD7H7C0"/>
<name>A0AAD7H7C0_9AGAR</name>
<protein>
    <submittedName>
        <fullName evidence="2">Uncharacterized protein</fullName>
    </submittedName>
</protein>
<evidence type="ECO:0000313" key="2">
    <source>
        <dbReference type="EMBL" id="KAJ7713280.1"/>
    </source>
</evidence>
<evidence type="ECO:0000256" key="1">
    <source>
        <dbReference type="SAM" id="MobiDB-lite"/>
    </source>
</evidence>
<reference evidence="2" key="1">
    <citation type="submission" date="2023-03" db="EMBL/GenBank/DDBJ databases">
        <title>Massive genome expansion in bonnet fungi (Mycena s.s.) driven by repeated elements and novel gene families across ecological guilds.</title>
        <authorList>
            <consortium name="Lawrence Berkeley National Laboratory"/>
            <person name="Harder C.B."/>
            <person name="Miyauchi S."/>
            <person name="Viragh M."/>
            <person name="Kuo A."/>
            <person name="Thoen E."/>
            <person name="Andreopoulos B."/>
            <person name="Lu D."/>
            <person name="Skrede I."/>
            <person name="Drula E."/>
            <person name="Henrissat B."/>
            <person name="Morin E."/>
            <person name="Kohler A."/>
            <person name="Barry K."/>
            <person name="LaButti K."/>
            <person name="Morin E."/>
            <person name="Salamov A."/>
            <person name="Lipzen A."/>
            <person name="Mereny Z."/>
            <person name="Hegedus B."/>
            <person name="Baldrian P."/>
            <person name="Stursova M."/>
            <person name="Weitz H."/>
            <person name="Taylor A."/>
            <person name="Grigoriev I.V."/>
            <person name="Nagy L.G."/>
            <person name="Martin F."/>
            <person name="Kauserud H."/>
        </authorList>
    </citation>
    <scope>NUCLEOTIDE SEQUENCE</scope>
    <source>
        <strain evidence="2">CBHHK182m</strain>
    </source>
</reference>
<dbReference type="EMBL" id="JARKIB010000346">
    <property type="protein sequence ID" value="KAJ7713280.1"/>
    <property type="molecule type" value="Genomic_DNA"/>
</dbReference>
<dbReference type="Proteomes" id="UP001215598">
    <property type="component" value="Unassembled WGS sequence"/>
</dbReference>
<organism evidence="2 3">
    <name type="scientific">Mycena metata</name>
    <dbReference type="NCBI Taxonomy" id="1033252"/>
    <lineage>
        <taxon>Eukaryota</taxon>
        <taxon>Fungi</taxon>
        <taxon>Dikarya</taxon>
        <taxon>Basidiomycota</taxon>
        <taxon>Agaricomycotina</taxon>
        <taxon>Agaricomycetes</taxon>
        <taxon>Agaricomycetidae</taxon>
        <taxon>Agaricales</taxon>
        <taxon>Marasmiineae</taxon>
        <taxon>Mycenaceae</taxon>
        <taxon>Mycena</taxon>
    </lineage>
</organism>
<proteinExistence type="predicted"/>
<accession>A0AAD7H7C0</accession>
<keyword evidence="3" id="KW-1185">Reference proteome</keyword>
<feature type="region of interest" description="Disordered" evidence="1">
    <location>
        <begin position="92"/>
        <end position="112"/>
    </location>
</feature>
<comment type="caution">
    <text evidence="2">The sequence shown here is derived from an EMBL/GenBank/DDBJ whole genome shotgun (WGS) entry which is preliminary data.</text>
</comment>
<evidence type="ECO:0000313" key="3">
    <source>
        <dbReference type="Proteomes" id="UP001215598"/>
    </source>
</evidence>
<gene>
    <name evidence="2" type="ORF">B0H16DRAFT_1478764</name>
</gene>
<sequence>MRTVWAIHLEWDTAGKCLPGCLASWQDFGESGVDFMIVSESLLPLVRKFKVTCPTVFEEDDWSDHIVAAKGKKLRPGGAGIFRPDSPLNMVLTGPGPENVNADRAHPYSKRP</sequence>